<dbReference type="AlphaFoldDB" id="A0A160TIK2"/>
<dbReference type="GO" id="GO:0022857">
    <property type="term" value="F:transmembrane transporter activity"/>
    <property type="evidence" value="ECO:0007669"/>
    <property type="project" value="InterPro"/>
</dbReference>
<dbReference type="GO" id="GO:0016020">
    <property type="term" value="C:membrane"/>
    <property type="evidence" value="ECO:0007669"/>
    <property type="project" value="InterPro"/>
</dbReference>
<dbReference type="InterPro" id="IPR050465">
    <property type="entry name" value="UPF0194_transport"/>
</dbReference>
<dbReference type="PANTHER" id="PTHR32347:SF14">
    <property type="entry name" value="EFFLUX SYSTEM COMPONENT YKNX-RELATED"/>
    <property type="match status" value="1"/>
</dbReference>
<feature type="domain" description="YknX-like beta-barrel" evidence="7">
    <location>
        <begin position="247"/>
        <end position="332"/>
    </location>
</feature>
<evidence type="ECO:0000256" key="5">
    <source>
        <dbReference type="SAM" id="Phobius"/>
    </source>
</evidence>
<dbReference type="InterPro" id="IPR006143">
    <property type="entry name" value="RND_pump_MFP"/>
</dbReference>
<dbReference type="PANTHER" id="PTHR32347">
    <property type="entry name" value="EFFLUX SYSTEM COMPONENT YKNX-RELATED"/>
    <property type="match status" value="1"/>
</dbReference>
<proteinExistence type="predicted"/>
<dbReference type="Pfam" id="PF25917">
    <property type="entry name" value="BSH_RND"/>
    <property type="match status" value="1"/>
</dbReference>
<feature type="compositionally biased region" description="Gly residues" evidence="4">
    <location>
        <begin position="452"/>
        <end position="465"/>
    </location>
</feature>
<evidence type="ECO:0000256" key="4">
    <source>
        <dbReference type="SAM" id="MobiDB-lite"/>
    </source>
</evidence>
<comment type="subcellular location">
    <subcellularLocation>
        <location evidence="1">Cell envelope</location>
    </subcellularLocation>
</comment>
<feature type="domain" description="Multidrug resistance protein MdtA-like barrel-sandwich hybrid" evidence="6">
    <location>
        <begin position="79"/>
        <end position="235"/>
    </location>
</feature>
<name>A0A160TIK2_9ZZZZ</name>
<evidence type="ECO:0000259" key="6">
    <source>
        <dbReference type="Pfam" id="PF25917"/>
    </source>
</evidence>
<dbReference type="NCBIfam" id="TIGR01730">
    <property type="entry name" value="RND_mfp"/>
    <property type="match status" value="1"/>
</dbReference>
<evidence type="ECO:0000259" key="7">
    <source>
        <dbReference type="Pfam" id="PF25990"/>
    </source>
</evidence>
<dbReference type="Pfam" id="PF25990">
    <property type="entry name" value="Beta-barrel_YknX"/>
    <property type="match status" value="1"/>
</dbReference>
<dbReference type="SUPFAM" id="SSF111369">
    <property type="entry name" value="HlyD-like secretion proteins"/>
    <property type="match status" value="1"/>
</dbReference>
<dbReference type="GO" id="GO:0030313">
    <property type="term" value="C:cell envelope"/>
    <property type="evidence" value="ECO:0007669"/>
    <property type="project" value="UniProtKB-SubCell"/>
</dbReference>
<keyword evidence="5" id="KW-0812">Transmembrane</keyword>
<feature type="region of interest" description="Disordered" evidence="4">
    <location>
        <begin position="421"/>
        <end position="465"/>
    </location>
</feature>
<dbReference type="Gene3D" id="2.40.420.20">
    <property type="match status" value="1"/>
</dbReference>
<feature type="transmembrane region" description="Helical" evidence="5">
    <location>
        <begin position="26"/>
        <end position="47"/>
    </location>
</feature>
<reference evidence="8" key="1">
    <citation type="submission" date="2015-10" db="EMBL/GenBank/DDBJ databases">
        <authorList>
            <person name="Gilbert D.G."/>
        </authorList>
    </citation>
    <scope>NUCLEOTIDE SEQUENCE</scope>
</reference>
<keyword evidence="5" id="KW-1133">Transmembrane helix</keyword>
<feature type="coiled-coil region" evidence="3">
    <location>
        <begin position="168"/>
        <end position="195"/>
    </location>
</feature>
<evidence type="ECO:0000256" key="1">
    <source>
        <dbReference type="ARBA" id="ARBA00004196"/>
    </source>
</evidence>
<keyword evidence="5" id="KW-0472">Membrane</keyword>
<dbReference type="InterPro" id="IPR058625">
    <property type="entry name" value="MdtA-like_BSH"/>
</dbReference>
<evidence type="ECO:0000313" key="8">
    <source>
        <dbReference type="EMBL" id="CUS44233.1"/>
    </source>
</evidence>
<feature type="region of interest" description="Disordered" evidence="4">
    <location>
        <begin position="365"/>
        <end position="386"/>
    </location>
</feature>
<sequence>MTMADPNSNDIDEFLGVKATPAWRRYVKWVLVGVGVILLLLLAKSWFAGPAKNTYATDEVRRGSLSVTVSATGKLAPTNQVQVGSELSGLVTKVVADVNDRVVAGQPLALVDPSRFQDSVNQSKAALDAAVATVGQNQATLAQSNAQLARLQEVSRLSGGRVPAKTEMEQAIADRDRALANLRAAEANVVSARAALSSNNTQLTKTVIRSPVNGVVLARQIEPGQTVAASFNTPTLFVIAQDLSTMKLEVAIDEADVGSVKQGQQATFTVDAFPGKTFPASITRVDLGSNLSAQTTTTTTTTTAQVVSYGATLSVANADQQLRPGMTATADIVTNARANVLLVPNAALRFKPAATGPNAAASGGITGALVPTRPRRGGGGAPRTATLGAGAKQTVYIKGEDGQPKPVEITTGVTNGTVTEVVGGDLKPGDDVITGQLNGDSTKSSGQRRRSGAGGGAGGGQRGGQ</sequence>
<dbReference type="InterPro" id="IPR058636">
    <property type="entry name" value="Beta-barrel_YknX"/>
</dbReference>
<gene>
    <name evidence="8" type="ORF">MGWOODY_Smn2578</name>
</gene>
<accession>A0A160TIK2</accession>
<dbReference type="EMBL" id="CZQE01000121">
    <property type="protein sequence ID" value="CUS44233.1"/>
    <property type="molecule type" value="Genomic_DNA"/>
</dbReference>
<evidence type="ECO:0000256" key="2">
    <source>
        <dbReference type="ARBA" id="ARBA00023054"/>
    </source>
</evidence>
<dbReference type="Gene3D" id="2.40.50.100">
    <property type="match status" value="2"/>
</dbReference>
<evidence type="ECO:0000256" key="3">
    <source>
        <dbReference type="SAM" id="Coils"/>
    </source>
</evidence>
<protein>
    <submittedName>
        <fullName evidence="8">Macrolide-specific efflux protein MacA</fullName>
    </submittedName>
</protein>
<keyword evidence="2 3" id="KW-0175">Coiled coil</keyword>
<dbReference type="Gene3D" id="2.40.30.170">
    <property type="match status" value="1"/>
</dbReference>
<organism evidence="8">
    <name type="scientific">hydrothermal vent metagenome</name>
    <dbReference type="NCBI Taxonomy" id="652676"/>
    <lineage>
        <taxon>unclassified sequences</taxon>
        <taxon>metagenomes</taxon>
        <taxon>ecological metagenomes</taxon>
    </lineage>
</organism>